<feature type="domain" description="RNA polymerase sigma-70 region 2" evidence="5">
    <location>
        <begin position="26"/>
        <end position="90"/>
    </location>
</feature>
<evidence type="ECO:0000256" key="1">
    <source>
        <dbReference type="ARBA" id="ARBA00010641"/>
    </source>
</evidence>
<dbReference type="PANTHER" id="PTHR43133:SF46">
    <property type="entry name" value="RNA POLYMERASE SIGMA-70 FACTOR ECF SUBFAMILY"/>
    <property type="match status" value="1"/>
</dbReference>
<dbReference type="OrthoDB" id="711087at2"/>
<dbReference type="InterPro" id="IPR039425">
    <property type="entry name" value="RNA_pol_sigma-70-like"/>
</dbReference>
<proteinExistence type="inferred from homology"/>
<keyword evidence="3" id="KW-0731">Sigma factor</keyword>
<protein>
    <submittedName>
        <fullName evidence="7">RNA polymerase sigma-70 factor, ECF subfamily</fullName>
    </submittedName>
</protein>
<dbReference type="GO" id="GO:0016987">
    <property type="term" value="F:sigma factor activity"/>
    <property type="evidence" value="ECO:0007669"/>
    <property type="project" value="UniProtKB-KW"/>
</dbReference>
<dbReference type="InterPro" id="IPR013324">
    <property type="entry name" value="RNA_pol_sigma_r3/r4-like"/>
</dbReference>
<organism evidence="7 8">
    <name type="scientific">Parapedobacter composti</name>
    <dbReference type="NCBI Taxonomy" id="623281"/>
    <lineage>
        <taxon>Bacteria</taxon>
        <taxon>Pseudomonadati</taxon>
        <taxon>Bacteroidota</taxon>
        <taxon>Sphingobacteriia</taxon>
        <taxon>Sphingobacteriales</taxon>
        <taxon>Sphingobacteriaceae</taxon>
        <taxon>Parapedobacter</taxon>
    </lineage>
</organism>
<dbReference type="SUPFAM" id="SSF88946">
    <property type="entry name" value="Sigma2 domain of RNA polymerase sigma factors"/>
    <property type="match status" value="1"/>
</dbReference>
<comment type="similarity">
    <text evidence="1">Belongs to the sigma-70 factor family. ECF subfamily.</text>
</comment>
<dbReference type="Pfam" id="PF08281">
    <property type="entry name" value="Sigma70_r4_2"/>
    <property type="match status" value="1"/>
</dbReference>
<evidence type="ECO:0000259" key="5">
    <source>
        <dbReference type="Pfam" id="PF04542"/>
    </source>
</evidence>
<evidence type="ECO:0000256" key="2">
    <source>
        <dbReference type="ARBA" id="ARBA00023015"/>
    </source>
</evidence>
<keyword evidence="2" id="KW-0805">Transcription regulation</keyword>
<dbReference type="PANTHER" id="PTHR43133">
    <property type="entry name" value="RNA POLYMERASE ECF-TYPE SIGMA FACTO"/>
    <property type="match status" value="1"/>
</dbReference>
<dbReference type="GO" id="GO:0003677">
    <property type="term" value="F:DNA binding"/>
    <property type="evidence" value="ECO:0007669"/>
    <property type="project" value="InterPro"/>
</dbReference>
<dbReference type="Pfam" id="PF04542">
    <property type="entry name" value="Sigma70_r2"/>
    <property type="match status" value="1"/>
</dbReference>
<dbReference type="InterPro" id="IPR014327">
    <property type="entry name" value="RNA_pol_sigma70_bacteroid"/>
</dbReference>
<dbReference type="Gene3D" id="1.10.1740.10">
    <property type="match status" value="1"/>
</dbReference>
<dbReference type="RefSeq" id="WP_090971639.1">
    <property type="nucleotide sequence ID" value="NZ_FOLL01000002.1"/>
</dbReference>
<dbReference type="InterPro" id="IPR013325">
    <property type="entry name" value="RNA_pol_sigma_r2"/>
</dbReference>
<evidence type="ECO:0000313" key="8">
    <source>
        <dbReference type="Proteomes" id="UP000199577"/>
    </source>
</evidence>
<dbReference type="STRING" id="623281.SAMN05421747_102348"/>
<gene>
    <name evidence="7" type="ORF">SAMN05421747_102348</name>
</gene>
<reference evidence="8" key="1">
    <citation type="submission" date="2016-10" db="EMBL/GenBank/DDBJ databases">
        <authorList>
            <person name="Varghese N."/>
            <person name="Submissions S."/>
        </authorList>
    </citation>
    <scope>NUCLEOTIDE SEQUENCE [LARGE SCALE GENOMIC DNA]</scope>
    <source>
        <strain evidence="8">DSM 22900</strain>
    </source>
</reference>
<feature type="domain" description="RNA polymerase sigma factor 70 region 4 type 2" evidence="6">
    <location>
        <begin position="124"/>
        <end position="175"/>
    </location>
</feature>
<keyword evidence="4" id="KW-0804">Transcription</keyword>
<dbReference type="InterPro" id="IPR007627">
    <property type="entry name" value="RNA_pol_sigma70_r2"/>
</dbReference>
<evidence type="ECO:0000313" key="7">
    <source>
        <dbReference type="EMBL" id="SFB96494.1"/>
    </source>
</evidence>
<sequence length="194" mass="22344">MDYQKALDQELWEACQQDDVKAYAHLFDRHAKPLYKRAVRFVKDSMLAEELVMDVLFSFWQKRNTLTTPDDIPSYLKRSVRNRILMELRKSLPGTETLDILAGCEPAESKSADHELISGDNEQIYQQLVGELPRQQQKIFRMNREENLSYAKIASVLGLSVNTVENHMSSALSTLRKRASEQVLVGLLIAFHLF</sequence>
<dbReference type="Proteomes" id="UP000199577">
    <property type="component" value="Unassembled WGS sequence"/>
</dbReference>
<dbReference type="GO" id="GO:0006352">
    <property type="term" value="P:DNA-templated transcription initiation"/>
    <property type="evidence" value="ECO:0007669"/>
    <property type="project" value="InterPro"/>
</dbReference>
<dbReference type="InterPro" id="IPR014284">
    <property type="entry name" value="RNA_pol_sigma-70_dom"/>
</dbReference>
<accession>A0A1I1FB28</accession>
<evidence type="ECO:0000259" key="6">
    <source>
        <dbReference type="Pfam" id="PF08281"/>
    </source>
</evidence>
<dbReference type="NCBIfam" id="TIGR02937">
    <property type="entry name" value="sigma70-ECF"/>
    <property type="match status" value="1"/>
</dbReference>
<dbReference type="NCBIfam" id="TIGR02985">
    <property type="entry name" value="Sig70_bacteroi1"/>
    <property type="match status" value="1"/>
</dbReference>
<evidence type="ECO:0000256" key="4">
    <source>
        <dbReference type="ARBA" id="ARBA00023163"/>
    </source>
</evidence>
<dbReference type="Gene3D" id="1.10.10.10">
    <property type="entry name" value="Winged helix-like DNA-binding domain superfamily/Winged helix DNA-binding domain"/>
    <property type="match status" value="1"/>
</dbReference>
<evidence type="ECO:0000256" key="3">
    <source>
        <dbReference type="ARBA" id="ARBA00023082"/>
    </source>
</evidence>
<dbReference type="AlphaFoldDB" id="A0A1I1FB28"/>
<name>A0A1I1FB28_9SPHI</name>
<dbReference type="InterPro" id="IPR036388">
    <property type="entry name" value="WH-like_DNA-bd_sf"/>
</dbReference>
<dbReference type="SUPFAM" id="SSF88659">
    <property type="entry name" value="Sigma3 and sigma4 domains of RNA polymerase sigma factors"/>
    <property type="match status" value="1"/>
</dbReference>
<dbReference type="EMBL" id="FOLL01000002">
    <property type="protein sequence ID" value="SFB96494.1"/>
    <property type="molecule type" value="Genomic_DNA"/>
</dbReference>
<keyword evidence="8" id="KW-1185">Reference proteome</keyword>
<dbReference type="InterPro" id="IPR013249">
    <property type="entry name" value="RNA_pol_sigma70_r4_t2"/>
</dbReference>